<reference evidence="1" key="1">
    <citation type="submission" date="2023-03" db="UniProtKB">
        <authorList>
            <consortium name="EnsemblPlants"/>
        </authorList>
    </citation>
    <scope>IDENTIFICATION</scope>
</reference>
<organism evidence="1">
    <name type="scientific">Cucumis melo</name>
    <name type="common">Muskmelon</name>
    <dbReference type="NCBI Taxonomy" id="3656"/>
    <lineage>
        <taxon>Eukaryota</taxon>
        <taxon>Viridiplantae</taxon>
        <taxon>Streptophyta</taxon>
        <taxon>Embryophyta</taxon>
        <taxon>Tracheophyta</taxon>
        <taxon>Spermatophyta</taxon>
        <taxon>Magnoliopsida</taxon>
        <taxon>eudicotyledons</taxon>
        <taxon>Gunneridae</taxon>
        <taxon>Pentapetalae</taxon>
        <taxon>rosids</taxon>
        <taxon>fabids</taxon>
        <taxon>Cucurbitales</taxon>
        <taxon>Cucurbitaceae</taxon>
        <taxon>Benincaseae</taxon>
        <taxon>Cucumis</taxon>
    </lineage>
</organism>
<dbReference type="Gramene" id="MELO3C029767.2.1">
    <property type="protein sequence ID" value="MELO3C029767.2.1"/>
    <property type="gene ID" value="MELO3C029767.2"/>
</dbReference>
<proteinExistence type="predicted"/>
<dbReference type="AlphaFoldDB" id="A0A9I9E7B1"/>
<dbReference type="EnsemblPlants" id="MELO3C029767.2.1">
    <property type="protein sequence ID" value="MELO3C029767.2.1"/>
    <property type="gene ID" value="MELO3C029767.2"/>
</dbReference>
<protein>
    <submittedName>
        <fullName evidence="1">Uncharacterized protein</fullName>
    </submittedName>
</protein>
<name>A0A9I9E7B1_CUCME</name>
<sequence>RFEDSLFFLAQGPKSSYGRDDITLFEVLHFDCCFNAAYAALFLRLCLFNMEFNVALLLLAFSGIGIASRPINLATTPGLRHTTFSPAIVDGNRKAVSNVKLNSLS</sequence>
<accession>A0A9I9E7B1</accession>
<evidence type="ECO:0000313" key="1">
    <source>
        <dbReference type="EnsemblPlants" id="MELO3C029767.2.1"/>
    </source>
</evidence>